<evidence type="ECO:0000256" key="4">
    <source>
        <dbReference type="PROSITE-ProRule" id="PRU00510"/>
    </source>
</evidence>
<dbReference type="Proteomes" id="UP001239019">
    <property type="component" value="Unassembled WGS sequence"/>
</dbReference>
<dbReference type="SUPFAM" id="SSF109635">
    <property type="entry name" value="DnaK suppressor protein DksA, alpha-hairpin domain"/>
    <property type="match status" value="1"/>
</dbReference>
<comment type="caution">
    <text evidence="6">The sequence shown here is derived from an EMBL/GenBank/DDBJ whole genome shotgun (WGS) entry which is preliminary data.</text>
</comment>
<evidence type="ECO:0000256" key="3">
    <source>
        <dbReference type="ARBA" id="ARBA00022833"/>
    </source>
</evidence>
<evidence type="ECO:0000256" key="2">
    <source>
        <dbReference type="ARBA" id="ARBA00022771"/>
    </source>
</evidence>
<organism evidence="6 7">
    <name type="scientific">Natronospira bacteriovora</name>
    <dbReference type="NCBI Taxonomy" id="3069753"/>
    <lineage>
        <taxon>Bacteria</taxon>
        <taxon>Pseudomonadati</taxon>
        <taxon>Pseudomonadota</taxon>
        <taxon>Gammaproteobacteria</taxon>
        <taxon>Natronospirales</taxon>
        <taxon>Natronospiraceae</taxon>
        <taxon>Natronospira</taxon>
    </lineage>
</organism>
<dbReference type="PANTHER" id="PTHR33823:SF4">
    <property type="entry name" value="GENERAL STRESS PROTEIN 16O"/>
    <property type="match status" value="1"/>
</dbReference>
<keyword evidence="3" id="KW-0862">Zinc</keyword>
<keyword evidence="2" id="KW-0863">Zinc-finger</keyword>
<evidence type="ECO:0000313" key="6">
    <source>
        <dbReference type="EMBL" id="MDQ2069023.1"/>
    </source>
</evidence>
<evidence type="ECO:0000313" key="7">
    <source>
        <dbReference type="Proteomes" id="UP001239019"/>
    </source>
</evidence>
<keyword evidence="1" id="KW-0479">Metal-binding</keyword>
<feature type="zinc finger region" description="dksA C4-type" evidence="4">
    <location>
        <begin position="87"/>
        <end position="111"/>
    </location>
</feature>
<gene>
    <name evidence="6" type="ORF">RBH19_03955</name>
</gene>
<proteinExistence type="predicted"/>
<accession>A0ABU0W537</accession>
<dbReference type="EMBL" id="JAVDDT010000002">
    <property type="protein sequence ID" value="MDQ2069023.1"/>
    <property type="molecule type" value="Genomic_DNA"/>
</dbReference>
<dbReference type="InterPro" id="IPR000962">
    <property type="entry name" value="Znf_DskA_TraR"/>
</dbReference>
<evidence type="ECO:0000259" key="5">
    <source>
        <dbReference type="Pfam" id="PF01258"/>
    </source>
</evidence>
<dbReference type="PROSITE" id="PS51128">
    <property type="entry name" value="ZF_DKSA_2"/>
    <property type="match status" value="1"/>
</dbReference>
<name>A0ABU0W537_9GAMM</name>
<reference evidence="6 7" key="1">
    <citation type="submission" date="2023-08" db="EMBL/GenBank/DDBJ databases">
        <title>Whole-genome sequencing of halo(alkali)philic microorganisms from hypersaline lakes.</title>
        <authorList>
            <person name="Sorokin D.Y."/>
            <person name="Abbas B."/>
            <person name="Merkel A.Y."/>
        </authorList>
    </citation>
    <scope>NUCLEOTIDE SEQUENCE [LARGE SCALE GENOMIC DNA]</scope>
    <source>
        <strain evidence="6 7">AB-CW4</strain>
    </source>
</reference>
<keyword evidence="7" id="KW-1185">Reference proteome</keyword>
<protein>
    <submittedName>
        <fullName evidence="6">TraR/DksA C4-type zinc finger protein</fullName>
    </submittedName>
</protein>
<dbReference type="Gene3D" id="1.20.120.910">
    <property type="entry name" value="DksA, coiled-coil domain"/>
    <property type="match status" value="1"/>
</dbReference>
<feature type="domain" description="Zinc finger DksA/TraR C4-type" evidence="5">
    <location>
        <begin position="82"/>
        <end position="116"/>
    </location>
</feature>
<dbReference type="PANTHER" id="PTHR33823">
    <property type="entry name" value="RNA POLYMERASE-BINDING TRANSCRIPTION FACTOR DKSA-RELATED"/>
    <property type="match status" value="1"/>
</dbReference>
<dbReference type="RefSeq" id="WP_306727518.1">
    <property type="nucleotide sequence ID" value="NZ_JAVDDT010000002.1"/>
</dbReference>
<sequence>MAIESSQFRQLLEAREVVVVDAIRQHLDDAGREHRAGGLPDVMDTKDSAFRDTMNTIRQAGLIREAEELEDIRGALARIDAGRYGVCIVCGEHIPEARLKAWPTAKRCRPCQEEREAEKRRGH</sequence>
<dbReference type="InterPro" id="IPR037187">
    <property type="entry name" value="DnaK_N"/>
</dbReference>
<evidence type="ECO:0000256" key="1">
    <source>
        <dbReference type="ARBA" id="ARBA00022723"/>
    </source>
</evidence>
<dbReference type="Pfam" id="PF01258">
    <property type="entry name" value="zf-dskA_traR"/>
    <property type="match status" value="1"/>
</dbReference>
<dbReference type="SUPFAM" id="SSF57716">
    <property type="entry name" value="Glucocorticoid receptor-like (DNA-binding domain)"/>
    <property type="match status" value="1"/>
</dbReference>